<dbReference type="STRING" id="742767.HMPREF9456_03386"/>
<gene>
    <name evidence="1" type="ORF">HMPREF9456_03386</name>
</gene>
<dbReference type="HOGENOM" id="CLU_1530228_0_0_10"/>
<dbReference type="OrthoDB" id="72471at2"/>
<accession>F8X577</accession>
<keyword evidence="2" id="KW-1185">Reference proteome</keyword>
<comment type="caution">
    <text evidence="1">The sequence shown here is derived from an EMBL/GenBank/DDBJ whole genome shotgun (WGS) entry which is preliminary data.</text>
</comment>
<evidence type="ECO:0000313" key="2">
    <source>
        <dbReference type="Proteomes" id="UP000006420"/>
    </source>
</evidence>
<dbReference type="GeneID" id="78083976"/>
<dbReference type="Proteomes" id="UP000006420">
    <property type="component" value="Unassembled WGS sequence"/>
</dbReference>
<dbReference type="RefSeq" id="WP_006844752.1">
    <property type="nucleotide sequence ID" value="NZ_AQWJ01000021.1"/>
</dbReference>
<sequence>MKKIMFNDRFGLTDAVLEGRKTVTRRIAKESNDLSIINGKPTYLGKQQYQVGEVVAIAQKYKDIIDYSHYSDKEIESISKSAGWSNKIFVLSYLMPSQIEIIDVRVERLQDITDEDCIKEGIMADEDNYFFRYDTNGDYIFGTPLEAFAELIDKVAKKGTWESNPYVFRYEFKLK</sequence>
<dbReference type="AlphaFoldDB" id="F8X577"/>
<dbReference type="EMBL" id="ADLW01000022">
    <property type="protein sequence ID" value="EGK04683.1"/>
    <property type="molecule type" value="Genomic_DNA"/>
</dbReference>
<protein>
    <recommendedName>
        <fullName evidence="3">ASCH domain-containing protein</fullName>
    </recommendedName>
</protein>
<proteinExistence type="predicted"/>
<organism evidence="1 2">
    <name type="scientific">Dysgonomonas mossii DSM 22836</name>
    <dbReference type="NCBI Taxonomy" id="742767"/>
    <lineage>
        <taxon>Bacteria</taxon>
        <taxon>Pseudomonadati</taxon>
        <taxon>Bacteroidota</taxon>
        <taxon>Bacteroidia</taxon>
        <taxon>Bacteroidales</taxon>
        <taxon>Dysgonomonadaceae</taxon>
        <taxon>Dysgonomonas</taxon>
    </lineage>
</organism>
<dbReference type="eggNOG" id="ENOG5030P62">
    <property type="taxonomic scope" value="Bacteria"/>
</dbReference>
<name>F8X577_9BACT</name>
<evidence type="ECO:0000313" key="1">
    <source>
        <dbReference type="EMBL" id="EGK04683.1"/>
    </source>
</evidence>
<evidence type="ECO:0008006" key="3">
    <source>
        <dbReference type="Google" id="ProtNLM"/>
    </source>
</evidence>
<reference evidence="1 2" key="1">
    <citation type="submission" date="2011-04" db="EMBL/GenBank/DDBJ databases">
        <title>The Genome Sequence of Dysgonomonas mossii DSM 22836.</title>
        <authorList>
            <consortium name="The Broad Institute Genome Sequencing Platform"/>
            <person name="Earl A."/>
            <person name="Ward D."/>
            <person name="Feldgarden M."/>
            <person name="Gevers D."/>
            <person name="Pudlo N."/>
            <person name="Martens E."/>
            <person name="Allen-Vercoe E."/>
            <person name="Young S.K."/>
            <person name="Zeng Q."/>
            <person name="Gargeya S."/>
            <person name="Fitzgerald M."/>
            <person name="Haas B."/>
            <person name="Abouelleil A."/>
            <person name="Alvarado L."/>
            <person name="Arachchi H.M."/>
            <person name="Berlin A."/>
            <person name="Brown A."/>
            <person name="Chapman S.B."/>
            <person name="Chen Z."/>
            <person name="Dunbar C."/>
            <person name="Freedman E."/>
            <person name="Gearin G."/>
            <person name="Gellesch M."/>
            <person name="Goldberg J."/>
            <person name="Griggs A."/>
            <person name="Gujja S."/>
            <person name="Heiman D."/>
            <person name="Howarth C."/>
            <person name="Larson L."/>
            <person name="Lui A."/>
            <person name="MacDonald P.J.P."/>
            <person name="Mehta T."/>
            <person name="Montmayeur A."/>
            <person name="Murphy C."/>
            <person name="Neiman D."/>
            <person name="Pearson M."/>
            <person name="Priest M."/>
            <person name="Roberts A."/>
            <person name="Saif S."/>
            <person name="Shea T."/>
            <person name="Shenoy N."/>
            <person name="Sisk P."/>
            <person name="Stolte C."/>
            <person name="Sykes S."/>
            <person name="Yandava C."/>
            <person name="Wortman J."/>
            <person name="Nusbaum C."/>
            <person name="Birren B."/>
        </authorList>
    </citation>
    <scope>NUCLEOTIDE SEQUENCE [LARGE SCALE GENOMIC DNA]</scope>
    <source>
        <strain evidence="1 2">DSM 22836</strain>
    </source>
</reference>